<protein>
    <recommendedName>
        <fullName evidence="4">Integral membrane protein</fullName>
    </recommendedName>
</protein>
<feature type="region of interest" description="Disordered" evidence="1">
    <location>
        <begin position="1"/>
        <end position="36"/>
    </location>
</feature>
<feature type="transmembrane region" description="Helical" evidence="2">
    <location>
        <begin position="54"/>
        <end position="82"/>
    </location>
</feature>
<proteinExistence type="predicted"/>
<feature type="transmembrane region" description="Helical" evidence="2">
    <location>
        <begin position="142"/>
        <end position="165"/>
    </location>
</feature>
<feature type="compositionally biased region" description="Pro residues" evidence="1">
    <location>
        <begin position="14"/>
        <end position="36"/>
    </location>
</feature>
<accession>A0AAU2JKH2</accession>
<keyword evidence="2" id="KW-1133">Transmembrane helix</keyword>
<sequence length="273" mass="27121">MAQQGTQRGGGGWLPPPAVRPPATHPHALPPRPPGPGDLLDGALTALGRYGGRLLGALLLGQLGGLLVIAALAGAATLASVIRIAGGRVFVHTLVAAACLFLLLSCALATALASVVLQPSAPGPSATARGLLRAAAPRVPDVFGAQVLALLAVAGPGAAVLGAGLPPLLLLAPAPAALWLGVLLALAPAAAGYEVIGPVAAVRRSARLVRGAWWRTLGGTAAPWALAMGAAYCLQRWLGVPGALLGAAVLLTFPPLAAVLLYADRRIRITGSA</sequence>
<feature type="transmembrane region" description="Helical" evidence="2">
    <location>
        <begin position="212"/>
        <end position="232"/>
    </location>
</feature>
<feature type="transmembrane region" description="Helical" evidence="2">
    <location>
        <begin position="177"/>
        <end position="200"/>
    </location>
</feature>
<feature type="transmembrane region" description="Helical" evidence="2">
    <location>
        <begin position="238"/>
        <end position="263"/>
    </location>
</feature>
<evidence type="ECO:0008006" key="4">
    <source>
        <dbReference type="Google" id="ProtNLM"/>
    </source>
</evidence>
<keyword evidence="2" id="KW-0472">Membrane</keyword>
<name>A0AAU2JKH2_9ACTN</name>
<evidence type="ECO:0000313" key="3">
    <source>
        <dbReference type="EMBL" id="WTU73225.1"/>
    </source>
</evidence>
<dbReference type="AlphaFoldDB" id="A0AAU2JKH2"/>
<evidence type="ECO:0000256" key="1">
    <source>
        <dbReference type="SAM" id="MobiDB-lite"/>
    </source>
</evidence>
<organism evidence="3">
    <name type="scientific">Streptomyces sp. NBC_00049</name>
    <dbReference type="NCBI Taxonomy" id="2903617"/>
    <lineage>
        <taxon>Bacteria</taxon>
        <taxon>Bacillati</taxon>
        <taxon>Actinomycetota</taxon>
        <taxon>Actinomycetes</taxon>
        <taxon>Kitasatosporales</taxon>
        <taxon>Streptomycetaceae</taxon>
        <taxon>Streptomyces</taxon>
    </lineage>
</organism>
<dbReference type="EMBL" id="CP108264">
    <property type="protein sequence ID" value="WTU73225.1"/>
    <property type="molecule type" value="Genomic_DNA"/>
</dbReference>
<feature type="transmembrane region" description="Helical" evidence="2">
    <location>
        <begin position="94"/>
        <end position="121"/>
    </location>
</feature>
<evidence type="ECO:0000256" key="2">
    <source>
        <dbReference type="SAM" id="Phobius"/>
    </source>
</evidence>
<gene>
    <name evidence="3" type="ORF">OG327_07675</name>
</gene>
<keyword evidence="2" id="KW-0812">Transmembrane</keyword>
<reference evidence="3" key="1">
    <citation type="submission" date="2022-10" db="EMBL/GenBank/DDBJ databases">
        <title>The complete genomes of actinobacterial strains from the NBC collection.</title>
        <authorList>
            <person name="Joergensen T.S."/>
            <person name="Alvarez Arevalo M."/>
            <person name="Sterndorff E.B."/>
            <person name="Faurdal D."/>
            <person name="Vuksanovic O."/>
            <person name="Mourched A.-S."/>
            <person name="Charusanti P."/>
            <person name="Shaw S."/>
            <person name="Blin K."/>
            <person name="Weber T."/>
        </authorList>
    </citation>
    <scope>NUCLEOTIDE SEQUENCE</scope>
    <source>
        <strain evidence="3">NBC_00049</strain>
    </source>
</reference>